<evidence type="ECO:0000313" key="2">
    <source>
        <dbReference type="EnsemblMetazoa" id="CPIJ015150-PA"/>
    </source>
</evidence>
<dbReference type="OrthoDB" id="762982at2759"/>
<proteinExistence type="predicted"/>
<dbReference type="VEuPathDB" id="VectorBase:CQUJHB010972"/>
<reference evidence="1" key="1">
    <citation type="submission" date="2007-03" db="EMBL/GenBank/DDBJ databases">
        <title>Annotation of Culex pipiens quinquefasciatus.</title>
        <authorList>
            <consortium name="The Broad Institute Genome Sequencing Platform"/>
            <person name="Atkinson P.W."/>
            <person name="Hemingway J."/>
            <person name="Christensen B.M."/>
            <person name="Higgs S."/>
            <person name="Kodira C."/>
            <person name="Hannick L."/>
            <person name="Megy K."/>
            <person name="O'Leary S."/>
            <person name="Pearson M."/>
            <person name="Haas B.J."/>
            <person name="Mauceli E."/>
            <person name="Wortman J.R."/>
            <person name="Lee N.H."/>
            <person name="Guigo R."/>
            <person name="Stanke M."/>
            <person name="Alvarado L."/>
            <person name="Amedeo P."/>
            <person name="Antoine C.H."/>
            <person name="Arensburger P."/>
            <person name="Bidwell S.L."/>
            <person name="Crawford M."/>
            <person name="Camaro F."/>
            <person name="Devon K."/>
            <person name="Engels R."/>
            <person name="Hammond M."/>
            <person name="Howarth C."/>
            <person name="Koehrsen M."/>
            <person name="Lawson D."/>
            <person name="Montgomery P."/>
            <person name="Nene V."/>
            <person name="Nusbaum C."/>
            <person name="Puiu D."/>
            <person name="Romero-Severson J."/>
            <person name="Severson D.W."/>
            <person name="Shumway M."/>
            <person name="Sisk P."/>
            <person name="Stolte C."/>
            <person name="Zeng Q."/>
            <person name="Eisenstadt E."/>
            <person name="Fraser-Liggett C."/>
            <person name="Strausberg R."/>
            <person name="Galagan J."/>
            <person name="Birren B."/>
            <person name="Collins F.H."/>
        </authorList>
    </citation>
    <scope>NUCLEOTIDE SEQUENCE [LARGE SCALE GENOMIC DNA]</scope>
    <source>
        <strain evidence="1">JHB</strain>
    </source>
</reference>
<reference evidence="2" key="2">
    <citation type="submission" date="2021-02" db="UniProtKB">
        <authorList>
            <consortium name="EnsemblMetazoa"/>
        </authorList>
    </citation>
    <scope>IDENTIFICATION</scope>
    <source>
        <strain evidence="2">JHB</strain>
    </source>
</reference>
<dbReference type="Proteomes" id="UP000002320">
    <property type="component" value="Unassembled WGS sequence"/>
</dbReference>
<dbReference type="EMBL" id="DS232431">
    <property type="protein sequence ID" value="EDS41667.1"/>
    <property type="molecule type" value="Genomic_DNA"/>
</dbReference>
<dbReference type="HOGENOM" id="CLU_1972647_0_0_1"/>
<dbReference type="EnsemblMetazoa" id="CPIJ015150-RA">
    <property type="protein sequence ID" value="CPIJ015150-PA"/>
    <property type="gene ID" value="CPIJ015150"/>
</dbReference>
<evidence type="ECO:0000313" key="1">
    <source>
        <dbReference type="EMBL" id="EDS41667.1"/>
    </source>
</evidence>
<dbReference type="eggNOG" id="KOG0118">
    <property type="taxonomic scope" value="Eukaryota"/>
</dbReference>
<dbReference type="InParanoid" id="B0X6Z6"/>
<dbReference type="STRING" id="7176.B0X6Z6"/>
<evidence type="ECO:0000313" key="3">
    <source>
        <dbReference type="Proteomes" id="UP000002320"/>
    </source>
</evidence>
<dbReference type="VEuPathDB" id="VectorBase:CPIJ015150"/>
<dbReference type="KEGG" id="cqu:CpipJ_CPIJ015150"/>
<protein>
    <submittedName>
        <fullName evidence="1">Boule protein</fullName>
    </submittedName>
</protein>
<dbReference type="AlphaFoldDB" id="B0X6Z6"/>
<name>B0X6Z6_CULQU</name>
<organism>
    <name type="scientific">Culex quinquefasciatus</name>
    <name type="common">Southern house mosquito</name>
    <name type="synonym">Culex pungens</name>
    <dbReference type="NCBI Taxonomy" id="7176"/>
    <lineage>
        <taxon>Eukaryota</taxon>
        <taxon>Metazoa</taxon>
        <taxon>Ecdysozoa</taxon>
        <taxon>Arthropoda</taxon>
        <taxon>Hexapoda</taxon>
        <taxon>Insecta</taxon>
        <taxon>Pterygota</taxon>
        <taxon>Neoptera</taxon>
        <taxon>Endopterygota</taxon>
        <taxon>Diptera</taxon>
        <taxon>Nematocera</taxon>
        <taxon>Culicoidea</taxon>
        <taxon>Culicidae</taxon>
        <taxon>Culicinae</taxon>
        <taxon>Culicini</taxon>
        <taxon>Culex</taxon>
        <taxon>Culex</taxon>
    </lineage>
</organism>
<sequence length="127" mass="14135">MHCGWSHSRQNYDGDTFFFSRQTNSRTVERTSFHGGQRGDCIVLRDRKLNIAPAIKKQTICATNGAVYYAATPPTPTINNIPIEQFATVYPPGVPTIYPPTMPYQPFYQYYSVPMVGGPASLVEASP</sequence>
<accession>B0X6Z6</accession>
<gene>
    <name evidence="2" type="primary">6048522</name>
    <name evidence="1" type="ORF">CpipJ_CPIJ015150</name>
</gene>
<keyword evidence="3" id="KW-1185">Reference proteome</keyword>